<comment type="similarity">
    <text evidence="2">Belongs to the bacterial solute-binding protein 8 family.</text>
</comment>
<reference evidence="8 9" key="1">
    <citation type="submission" date="2014-11" db="EMBL/GenBank/DDBJ databases">
        <title>Draft Genome Sequences of Paenibacillus polymyxa NRRL B-30509 and Paenibacillus terrae NRRL B-30644, Strains from a Poultry Environment that Produce Tridecaptin A and Paenicidins.</title>
        <authorList>
            <person name="van Belkum M.J."/>
            <person name="Lohans C.T."/>
            <person name="Vederas J.C."/>
        </authorList>
    </citation>
    <scope>NUCLEOTIDE SEQUENCE [LARGE SCALE GENOMIC DNA]</scope>
    <source>
        <strain evidence="8 9">NRRL B-30644</strain>
    </source>
</reference>
<dbReference type="OrthoDB" id="9793175at2"/>
<dbReference type="Gene3D" id="3.40.50.1980">
    <property type="entry name" value="Nitrogenase molybdenum iron protein domain"/>
    <property type="match status" value="2"/>
</dbReference>
<proteinExistence type="inferred from homology"/>
<name>A0A0D7WUL4_9BACL</name>
<dbReference type="CDD" id="cd01146">
    <property type="entry name" value="FhuD"/>
    <property type="match status" value="1"/>
</dbReference>
<feature type="domain" description="Fe/B12 periplasmic-binding" evidence="7">
    <location>
        <begin position="65"/>
        <end position="333"/>
    </location>
</feature>
<accession>A0A0D7WUL4</accession>
<dbReference type="AlphaFoldDB" id="A0A0D7WUL4"/>
<dbReference type="PATRIC" id="fig|159743.3.peg.5942"/>
<feature type="signal peptide" evidence="6">
    <location>
        <begin position="1"/>
        <end position="19"/>
    </location>
</feature>
<evidence type="ECO:0000259" key="7">
    <source>
        <dbReference type="PROSITE" id="PS50983"/>
    </source>
</evidence>
<evidence type="ECO:0000313" key="9">
    <source>
        <dbReference type="Proteomes" id="UP000032534"/>
    </source>
</evidence>
<evidence type="ECO:0000256" key="2">
    <source>
        <dbReference type="ARBA" id="ARBA00008814"/>
    </source>
</evidence>
<feature type="coiled-coil region" evidence="5">
    <location>
        <begin position="179"/>
        <end position="206"/>
    </location>
</feature>
<dbReference type="Proteomes" id="UP000032534">
    <property type="component" value="Unassembled WGS sequence"/>
</dbReference>
<evidence type="ECO:0000256" key="5">
    <source>
        <dbReference type="SAM" id="Coils"/>
    </source>
</evidence>
<comment type="subcellular location">
    <subcellularLocation>
        <location evidence="1">Cell envelope</location>
    </subcellularLocation>
</comment>
<comment type="caution">
    <text evidence="8">The sequence shown here is derived from an EMBL/GenBank/DDBJ whole genome shotgun (WGS) entry which is preliminary data.</text>
</comment>
<keyword evidence="9" id="KW-1185">Reference proteome</keyword>
<dbReference type="Pfam" id="PF01497">
    <property type="entry name" value="Peripla_BP_2"/>
    <property type="match status" value="1"/>
</dbReference>
<dbReference type="PROSITE" id="PS51257">
    <property type="entry name" value="PROKAR_LIPOPROTEIN"/>
    <property type="match status" value="1"/>
</dbReference>
<dbReference type="PANTHER" id="PTHR30532:SF29">
    <property type="entry name" value="FE(3+) DICITRATE-BINDING PERIPLASMIC PROTEIN"/>
    <property type="match status" value="1"/>
</dbReference>
<protein>
    <submittedName>
        <fullName evidence="8">Fe3+-citrate ABC transporter substrate-binding protein</fullName>
    </submittedName>
</protein>
<feature type="chain" id="PRO_5039362478" evidence="6">
    <location>
        <begin position="20"/>
        <end position="333"/>
    </location>
</feature>
<evidence type="ECO:0000256" key="3">
    <source>
        <dbReference type="ARBA" id="ARBA00022448"/>
    </source>
</evidence>
<evidence type="ECO:0000313" key="8">
    <source>
        <dbReference type="EMBL" id="KJD42699.1"/>
    </source>
</evidence>
<dbReference type="InterPro" id="IPR002491">
    <property type="entry name" value="ABC_transptr_periplasmic_BD"/>
</dbReference>
<keyword evidence="3" id="KW-0813">Transport</keyword>
<dbReference type="GO" id="GO:0030288">
    <property type="term" value="C:outer membrane-bounded periplasmic space"/>
    <property type="evidence" value="ECO:0007669"/>
    <property type="project" value="TreeGrafter"/>
</dbReference>
<dbReference type="RefSeq" id="WP_044648972.1">
    <property type="nucleotide sequence ID" value="NZ_JTHP01000094.1"/>
</dbReference>
<dbReference type="EMBL" id="JTHP01000094">
    <property type="protein sequence ID" value="KJD42699.1"/>
    <property type="molecule type" value="Genomic_DNA"/>
</dbReference>
<dbReference type="PROSITE" id="PS50983">
    <property type="entry name" value="FE_B12_PBP"/>
    <property type="match status" value="1"/>
</dbReference>
<keyword evidence="5" id="KW-0175">Coiled coil</keyword>
<gene>
    <name evidence="8" type="ORF">QD47_26725</name>
</gene>
<dbReference type="SUPFAM" id="SSF53807">
    <property type="entry name" value="Helical backbone' metal receptor"/>
    <property type="match status" value="1"/>
</dbReference>
<evidence type="ECO:0000256" key="6">
    <source>
        <dbReference type="SAM" id="SignalP"/>
    </source>
</evidence>
<keyword evidence="4 6" id="KW-0732">Signal</keyword>
<organism evidence="8 9">
    <name type="scientific">Paenibacillus terrae</name>
    <dbReference type="NCBI Taxonomy" id="159743"/>
    <lineage>
        <taxon>Bacteria</taxon>
        <taxon>Bacillati</taxon>
        <taxon>Bacillota</taxon>
        <taxon>Bacilli</taxon>
        <taxon>Bacillales</taxon>
        <taxon>Paenibacillaceae</taxon>
        <taxon>Paenibacillus</taxon>
    </lineage>
</organism>
<evidence type="ECO:0000256" key="1">
    <source>
        <dbReference type="ARBA" id="ARBA00004196"/>
    </source>
</evidence>
<dbReference type="PANTHER" id="PTHR30532">
    <property type="entry name" value="IRON III DICITRATE-BINDING PERIPLASMIC PROTEIN"/>
    <property type="match status" value="1"/>
</dbReference>
<sequence>MKKGLSGILFLMVFALVLAGCGAAGNISDTSKAPASGSTLAEVAAGPVTVKHDRGEITLDRPAQRVVVLEWTFTEDMIALGVQPVGNADNAGYKQYVTPEAALDSSVTDVGTRNEPNLEAIAALKPDLIISNVDGNAAIYDQLRAIAPTVEYSLNSGNGYDHDKMAEIFNNIAVALGKEDKAKQVLKELDQHYAEAKEKLAATGKANFHYILTQAFTYQNAASLRMFSDNSVVAGTLAKSGLINDWKPDKLEQYGFSTVGIEALSAVQDSNFLYIVQPNDDVFGAAMKNSSVWNGLNFVKEKRIYALDSKTWTFGGPISSKALVDQVVAAITK</sequence>
<dbReference type="InterPro" id="IPR051313">
    <property type="entry name" value="Bact_iron-sidero_bind"/>
</dbReference>
<evidence type="ECO:0000256" key="4">
    <source>
        <dbReference type="ARBA" id="ARBA00022729"/>
    </source>
</evidence>
<dbReference type="GO" id="GO:1901678">
    <property type="term" value="P:iron coordination entity transport"/>
    <property type="evidence" value="ECO:0007669"/>
    <property type="project" value="UniProtKB-ARBA"/>
</dbReference>